<evidence type="ECO:0000256" key="1">
    <source>
        <dbReference type="ARBA" id="ARBA00022801"/>
    </source>
</evidence>
<evidence type="ECO:0000259" key="2">
    <source>
        <dbReference type="SMART" id="SM00939"/>
    </source>
</evidence>
<keyword evidence="1" id="KW-0378">Hydrolase</keyword>
<dbReference type="GO" id="GO:0008239">
    <property type="term" value="F:dipeptidyl-peptidase activity"/>
    <property type="evidence" value="ECO:0007669"/>
    <property type="project" value="InterPro"/>
</dbReference>
<dbReference type="Gene3D" id="2.60.120.260">
    <property type="entry name" value="Galactose-binding domain-like"/>
    <property type="match status" value="1"/>
</dbReference>
<dbReference type="PANTHER" id="PTHR43056:SF10">
    <property type="entry name" value="COCE_NOND FAMILY, PUTATIVE (AFU_ORTHOLOGUE AFUA_7G00600)-RELATED"/>
    <property type="match status" value="1"/>
</dbReference>
<proteinExistence type="predicted"/>
<dbReference type="InterPro" id="IPR008979">
    <property type="entry name" value="Galactose-bd-like_sf"/>
</dbReference>
<sequence length="607" mass="67664">MVTRIGDTDIIFGDSRQPKALPLSHPKARWGEFGRETKILPKGYVRRKGCLPLPCDILFDRDIPIKLRDGTTVYIDIYRPPGDVQKCPALLAWSPYGKQGGRGNQVLDDFPFRMGVPLRKLSELQKWEAPDPGYWVQYGYAVANVDPRGVGKSEGDIYQFGSQEGRDGADVVDWIGKQPWCSGKVSLSGNSYLSISQWYIAAENPKHLAAIAPWEGFSDLYREGIALGGVLNEPALNFNLQILQVNAGENSWENTAQMAMDYKYYGAYHDDKRAKVENIDVPAYVVASWSNPIHTFGTFCAYTKLKSPKWLRVHDTWEWPDYYDEENRSDLHRFFDHYLKGIDNGWENTPRIRAKILDTANPLPKTGVDRTFTSFPPPEAVPFKLFLDSSDSSLSPAYPKTCQGKYTANKGGIHFSYTFPKTAVLCGVIDMSLAISLDGASDTDVFITFEKVTKTGAVGKQLKIPYEKSYQSYLIRAVNYSGLAPDTDVLFYRGPVGQMRLSRRMLEKEHAVPGFKASDMKQYNPVQGDEIVNLQPPLTPIGMEFSAGEALRVHISGTNTSVFPPIDQATLTVQGLEDLNKDGVVTIHCGSNCVGDSYITLPILSGD</sequence>
<dbReference type="EMBL" id="JAQJAN010000019">
    <property type="protein sequence ID" value="KAJ5709487.1"/>
    <property type="molecule type" value="Genomic_DNA"/>
</dbReference>
<dbReference type="InterPro" id="IPR005674">
    <property type="entry name" value="CocE/Ser_esterase"/>
</dbReference>
<evidence type="ECO:0000313" key="3">
    <source>
        <dbReference type="EMBL" id="KAJ5709487.1"/>
    </source>
</evidence>
<accession>A0AAD6HDJ3</accession>
<dbReference type="InterPro" id="IPR013736">
    <property type="entry name" value="Xaa-Pro_dipept_C"/>
</dbReference>
<dbReference type="Gene3D" id="3.40.50.1820">
    <property type="entry name" value="alpha/beta hydrolase"/>
    <property type="match status" value="1"/>
</dbReference>
<dbReference type="GO" id="GO:0017000">
    <property type="term" value="P:antibiotic biosynthetic process"/>
    <property type="evidence" value="ECO:0007669"/>
    <property type="project" value="UniProtKB-ARBA"/>
</dbReference>
<dbReference type="SMART" id="SM00939">
    <property type="entry name" value="PepX_C"/>
    <property type="match status" value="1"/>
</dbReference>
<dbReference type="GO" id="GO:0072330">
    <property type="term" value="P:monocarboxylic acid biosynthetic process"/>
    <property type="evidence" value="ECO:0007669"/>
    <property type="project" value="UniProtKB-ARBA"/>
</dbReference>
<feature type="domain" description="Xaa-Pro dipeptidyl-peptidase C-terminal" evidence="2">
    <location>
        <begin position="332"/>
        <end position="577"/>
    </location>
</feature>
<comment type="caution">
    <text evidence="3">The sequence shown here is derived from an EMBL/GenBank/DDBJ whole genome shotgun (WGS) entry which is preliminary data.</text>
</comment>
<evidence type="ECO:0000313" key="4">
    <source>
        <dbReference type="Proteomes" id="UP001215712"/>
    </source>
</evidence>
<dbReference type="InterPro" id="IPR050585">
    <property type="entry name" value="Xaa-Pro_dipeptidyl-ppase/CocE"/>
</dbReference>
<dbReference type="NCBIfam" id="TIGR00976">
    <property type="entry name" value="CocE_NonD"/>
    <property type="match status" value="2"/>
</dbReference>
<reference evidence="3" key="2">
    <citation type="submission" date="2023-01" db="EMBL/GenBank/DDBJ databases">
        <authorList>
            <person name="Petersen C."/>
        </authorList>
    </citation>
    <scope>NUCLEOTIDE SEQUENCE</scope>
    <source>
        <strain evidence="3">IBT 17514</strain>
    </source>
</reference>
<dbReference type="AlphaFoldDB" id="A0AAD6HDJ3"/>
<dbReference type="Gene3D" id="1.10.3020.20">
    <property type="match status" value="1"/>
</dbReference>
<dbReference type="SUPFAM" id="SSF53474">
    <property type="entry name" value="alpha/beta-Hydrolases"/>
    <property type="match status" value="1"/>
</dbReference>
<dbReference type="Pfam" id="PF02129">
    <property type="entry name" value="Peptidase_S15"/>
    <property type="match status" value="1"/>
</dbReference>
<reference evidence="3" key="1">
    <citation type="journal article" date="2023" name="IMA Fungus">
        <title>Comparative genomic study of the Penicillium genus elucidates a diverse pangenome and 15 lateral gene transfer events.</title>
        <authorList>
            <person name="Petersen C."/>
            <person name="Sorensen T."/>
            <person name="Nielsen M.R."/>
            <person name="Sondergaard T.E."/>
            <person name="Sorensen J.L."/>
            <person name="Fitzpatrick D.A."/>
            <person name="Frisvad J.C."/>
            <person name="Nielsen K.L."/>
        </authorList>
    </citation>
    <scope>NUCLEOTIDE SEQUENCE</scope>
    <source>
        <strain evidence="3">IBT 17514</strain>
    </source>
</reference>
<dbReference type="PANTHER" id="PTHR43056">
    <property type="entry name" value="PEPTIDASE S9 PROLYL OLIGOPEPTIDASE"/>
    <property type="match status" value="1"/>
</dbReference>
<name>A0AAD6HDJ3_9EURO</name>
<dbReference type="SUPFAM" id="SSF49785">
    <property type="entry name" value="Galactose-binding domain-like"/>
    <property type="match status" value="1"/>
</dbReference>
<gene>
    <name evidence="3" type="ORF">N7493_010821</name>
</gene>
<dbReference type="InterPro" id="IPR029058">
    <property type="entry name" value="AB_hydrolase_fold"/>
</dbReference>
<dbReference type="Pfam" id="PF08530">
    <property type="entry name" value="PepX_C"/>
    <property type="match status" value="1"/>
</dbReference>
<dbReference type="InterPro" id="IPR000383">
    <property type="entry name" value="Xaa-Pro-like_dom"/>
</dbReference>
<dbReference type="Proteomes" id="UP001215712">
    <property type="component" value="Unassembled WGS sequence"/>
</dbReference>
<organism evidence="3 4">
    <name type="scientific">Penicillium malachiteum</name>
    <dbReference type="NCBI Taxonomy" id="1324776"/>
    <lineage>
        <taxon>Eukaryota</taxon>
        <taxon>Fungi</taxon>
        <taxon>Dikarya</taxon>
        <taxon>Ascomycota</taxon>
        <taxon>Pezizomycotina</taxon>
        <taxon>Eurotiomycetes</taxon>
        <taxon>Eurotiomycetidae</taxon>
        <taxon>Eurotiales</taxon>
        <taxon>Aspergillaceae</taxon>
        <taxon>Penicillium</taxon>
    </lineage>
</organism>
<keyword evidence="4" id="KW-1185">Reference proteome</keyword>
<protein>
    <recommendedName>
        <fullName evidence="2">Xaa-Pro dipeptidyl-peptidase C-terminal domain-containing protein</fullName>
    </recommendedName>
</protein>